<dbReference type="RefSeq" id="WP_132776805.1">
    <property type="nucleotide sequence ID" value="NZ_SMBZ01000006.1"/>
</dbReference>
<dbReference type="InterPro" id="IPR036378">
    <property type="entry name" value="FAS1_dom_sf"/>
</dbReference>
<feature type="chain" id="PRO_5020306691" evidence="1">
    <location>
        <begin position="21"/>
        <end position="245"/>
    </location>
</feature>
<protein>
    <submittedName>
        <fullName evidence="3">Fasciclin domain-containing protein</fullName>
    </submittedName>
</protein>
<evidence type="ECO:0000313" key="4">
    <source>
        <dbReference type="Proteomes" id="UP000295197"/>
    </source>
</evidence>
<dbReference type="InterPro" id="IPR000782">
    <property type="entry name" value="FAS1_domain"/>
</dbReference>
<name>A0A4R3W0E8_9SPHI</name>
<proteinExistence type="predicted"/>
<feature type="signal peptide" evidence="1">
    <location>
        <begin position="1"/>
        <end position="20"/>
    </location>
</feature>
<dbReference type="PROSITE" id="PS51257">
    <property type="entry name" value="PROKAR_LIPOPROTEIN"/>
    <property type="match status" value="1"/>
</dbReference>
<comment type="caution">
    <text evidence="3">The sequence shown here is derived from an EMBL/GenBank/DDBJ whole genome shotgun (WGS) entry which is preliminary data.</text>
</comment>
<dbReference type="SUPFAM" id="SSF82153">
    <property type="entry name" value="FAS1 domain"/>
    <property type="match status" value="1"/>
</dbReference>
<dbReference type="Proteomes" id="UP000295197">
    <property type="component" value="Unassembled WGS sequence"/>
</dbReference>
<evidence type="ECO:0000256" key="1">
    <source>
        <dbReference type="SAM" id="SignalP"/>
    </source>
</evidence>
<gene>
    <name evidence="3" type="ORF">EDC17_100611</name>
</gene>
<feature type="domain" description="FAS1" evidence="2">
    <location>
        <begin position="40"/>
        <end position="225"/>
    </location>
</feature>
<organism evidence="3 4">
    <name type="scientific">Sphingobacterium alimentarium</name>
    <dbReference type="NCBI Taxonomy" id="797292"/>
    <lineage>
        <taxon>Bacteria</taxon>
        <taxon>Pseudomonadati</taxon>
        <taxon>Bacteroidota</taxon>
        <taxon>Sphingobacteriia</taxon>
        <taxon>Sphingobacteriales</taxon>
        <taxon>Sphingobacteriaceae</taxon>
        <taxon>Sphingobacterium</taxon>
    </lineage>
</organism>
<keyword evidence="1" id="KW-0732">Signal</keyword>
<dbReference type="EMBL" id="SMBZ01000006">
    <property type="protein sequence ID" value="TCV19031.1"/>
    <property type="molecule type" value="Genomic_DNA"/>
</dbReference>
<evidence type="ECO:0000259" key="2">
    <source>
        <dbReference type="PROSITE" id="PS50213"/>
    </source>
</evidence>
<dbReference type="OrthoDB" id="1097608at2"/>
<dbReference type="Pfam" id="PF02469">
    <property type="entry name" value="Fasciclin"/>
    <property type="match status" value="1"/>
</dbReference>
<sequence>MKKSLIKQSALLFLSTVLFFACKKDEYYTDGGRAEAAFEGSIMDYLDAKPREFDSIAQIIRLAGMEDKFKEETFTFFAPRDENIKKLIGSFTAGGLNQELYYLGLDTIKVLADVDPEIWKFYLHRHIFNGKNKLADYPQIDFNLMNVYGGQNYQSQGDAVCNIGVVFNDAVSSDGKSVLRYMGYRKLHISFISDLSNPDNMKRVPVASSDIQPHNGVVHVLDYLEGGLGYIDSHIKSDIIQSKRN</sequence>
<evidence type="ECO:0000313" key="3">
    <source>
        <dbReference type="EMBL" id="TCV19031.1"/>
    </source>
</evidence>
<keyword evidence="4" id="KW-1185">Reference proteome</keyword>
<accession>A0A4R3W0E8</accession>
<reference evidence="3 4" key="1">
    <citation type="submission" date="2019-03" db="EMBL/GenBank/DDBJ databases">
        <title>Genomic Encyclopedia of Type Strains, Phase IV (KMG-IV): sequencing the most valuable type-strain genomes for metagenomic binning, comparative biology and taxonomic classification.</title>
        <authorList>
            <person name="Goeker M."/>
        </authorList>
    </citation>
    <scope>NUCLEOTIDE SEQUENCE [LARGE SCALE GENOMIC DNA]</scope>
    <source>
        <strain evidence="3 4">DSM 22362</strain>
    </source>
</reference>
<dbReference type="AlphaFoldDB" id="A0A4R3W0E8"/>
<dbReference type="Gene3D" id="2.30.180.10">
    <property type="entry name" value="FAS1 domain"/>
    <property type="match status" value="1"/>
</dbReference>
<dbReference type="PROSITE" id="PS50213">
    <property type="entry name" value="FAS1"/>
    <property type="match status" value="1"/>
</dbReference>